<proteinExistence type="predicted"/>
<sequence length="212" mass="24329">MLDFDWHIGTPRLYISHLNPSNDVHCDFLIEYMKNRELDSKLEDMSRSMSKREAIAKLQIEPRMARMEASGWGRYLVSLKPPSTDENDVDKPFSERRFEPVGCVTMQLARFPGGPTVPDIGFSFLDRYQGKGYATEAAQRLMKYFEEERGQKGFLGVTDLDNENAKKMFRRLGFKDRGVRDVNGLIEGKPLTSSIWSLGLEGDLEQYGFDPQ</sequence>
<name>A0ACC3YXR5_COLTU</name>
<protein>
    <submittedName>
        <fullName evidence="1">Ribosomal-protein-alanine acetyltransferase</fullName>
    </submittedName>
</protein>
<accession>A0ACC3YXR5</accession>
<comment type="caution">
    <text evidence="1">The sequence shown here is derived from an EMBL/GenBank/DDBJ whole genome shotgun (WGS) entry which is preliminary data.</text>
</comment>
<evidence type="ECO:0000313" key="2">
    <source>
        <dbReference type="Proteomes" id="UP000805649"/>
    </source>
</evidence>
<organism evidence="1 2">
    <name type="scientific">Colletotrichum truncatum</name>
    <name type="common">Anthracnose fungus</name>
    <name type="synonym">Colletotrichum capsici</name>
    <dbReference type="NCBI Taxonomy" id="5467"/>
    <lineage>
        <taxon>Eukaryota</taxon>
        <taxon>Fungi</taxon>
        <taxon>Dikarya</taxon>
        <taxon>Ascomycota</taxon>
        <taxon>Pezizomycotina</taxon>
        <taxon>Sordariomycetes</taxon>
        <taxon>Hypocreomycetidae</taxon>
        <taxon>Glomerellales</taxon>
        <taxon>Glomerellaceae</taxon>
        <taxon>Colletotrichum</taxon>
        <taxon>Colletotrichum truncatum species complex</taxon>
    </lineage>
</organism>
<dbReference type="Proteomes" id="UP000805649">
    <property type="component" value="Unassembled WGS sequence"/>
</dbReference>
<gene>
    <name evidence="1" type="ORF">CTRU02_208963</name>
</gene>
<keyword evidence="2" id="KW-1185">Reference proteome</keyword>
<dbReference type="EMBL" id="VUJX02000005">
    <property type="protein sequence ID" value="KAL0936748.1"/>
    <property type="molecule type" value="Genomic_DNA"/>
</dbReference>
<reference evidence="1 2" key="1">
    <citation type="journal article" date="2020" name="Phytopathology">
        <title>Genome Sequence Resources of Colletotrichum truncatum, C. plurivorum, C. musicola, and C. sojae: Four Species Pathogenic to Soybean (Glycine max).</title>
        <authorList>
            <person name="Rogerio F."/>
            <person name="Boufleur T.R."/>
            <person name="Ciampi-Guillardi M."/>
            <person name="Sukno S.A."/>
            <person name="Thon M.R."/>
            <person name="Massola Junior N.S."/>
            <person name="Baroncelli R."/>
        </authorList>
    </citation>
    <scope>NUCLEOTIDE SEQUENCE [LARGE SCALE GENOMIC DNA]</scope>
    <source>
        <strain evidence="1 2">CMES1059</strain>
    </source>
</reference>
<evidence type="ECO:0000313" key="1">
    <source>
        <dbReference type="EMBL" id="KAL0936748.1"/>
    </source>
</evidence>